<protein>
    <submittedName>
        <fullName evidence="5">Aminoacyltransferase</fullName>
    </submittedName>
</protein>
<dbReference type="Pfam" id="PF02388">
    <property type="entry name" value="FemAB"/>
    <property type="match status" value="1"/>
</dbReference>
<accession>A0ABS6WDR3</accession>
<keyword evidence="6" id="KW-1185">Reference proteome</keyword>
<dbReference type="InterPro" id="IPR050644">
    <property type="entry name" value="PG_Glycine_Bridge_Synth"/>
</dbReference>
<evidence type="ECO:0000313" key="6">
    <source>
        <dbReference type="Proteomes" id="UP000700815"/>
    </source>
</evidence>
<gene>
    <name evidence="5" type="ORF">KIH79_04280</name>
</gene>
<keyword evidence="3" id="KW-0012">Acyltransferase</keyword>
<evidence type="ECO:0000313" key="5">
    <source>
        <dbReference type="EMBL" id="MBW3092183.1"/>
    </source>
</evidence>
<organism evidence="5 6">
    <name type="scientific">Bifidobacterium miconis</name>
    <dbReference type="NCBI Taxonomy" id="2834435"/>
    <lineage>
        <taxon>Bacteria</taxon>
        <taxon>Bacillati</taxon>
        <taxon>Actinomycetota</taxon>
        <taxon>Actinomycetes</taxon>
        <taxon>Bifidobacteriales</taxon>
        <taxon>Bifidobacteriaceae</taxon>
        <taxon>Bifidobacterium</taxon>
    </lineage>
</organism>
<dbReference type="PROSITE" id="PS51191">
    <property type="entry name" value="FEMABX"/>
    <property type="match status" value="1"/>
</dbReference>
<proteinExistence type="predicted"/>
<dbReference type="InterPro" id="IPR003447">
    <property type="entry name" value="FEMABX"/>
</dbReference>
<dbReference type="PANTHER" id="PTHR36174">
    <property type="entry name" value="LIPID II:GLYCINE GLYCYLTRANSFERASE"/>
    <property type="match status" value="1"/>
</dbReference>
<keyword evidence="1" id="KW-0963">Cytoplasm</keyword>
<keyword evidence="2" id="KW-0808">Transferase</keyword>
<dbReference type="RefSeq" id="WP_219058278.1">
    <property type="nucleotide sequence ID" value="NZ_JAHBBH010000008.1"/>
</dbReference>
<feature type="region of interest" description="Disordered" evidence="4">
    <location>
        <begin position="115"/>
        <end position="144"/>
    </location>
</feature>
<dbReference type="EMBL" id="JAHBBH010000008">
    <property type="protein sequence ID" value="MBW3092183.1"/>
    <property type="molecule type" value="Genomic_DNA"/>
</dbReference>
<evidence type="ECO:0000256" key="2">
    <source>
        <dbReference type="ARBA" id="ARBA00022679"/>
    </source>
</evidence>
<evidence type="ECO:0000256" key="1">
    <source>
        <dbReference type="ARBA" id="ARBA00022490"/>
    </source>
</evidence>
<evidence type="ECO:0000256" key="3">
    <source>
        <dbReference type="ARBA" id="ARBA00023315"/>
    </source>
</evidence>
<reference evidence="5 6" key="1">
    <citation type="submission" date="2021-05" db="EMBL/GenBank/DDBJ databases">
        <title>Phylogenetic classification of ten novel species belonging to the genus Bifidobacterium comprising B. colchicus sp. nov., B. abeli sp. nov., B. bicoloris sp. nov., B. guerezis sp. nov., B. rosaliae sp. nov., B. santillanensis sp. nov., B. argentati sp. nov., B. amazzoni sp. nov., B. pluviali sp. nov., and B. pinnaculum sp. nov.</title>
        <authorList>
            <person name="Lugli G.A."/>
            <person name="Ruiz Garcia L."/>
            <person name="Margolles A."/>
            <person name="Ventura M."/>
        </authorList>
    </citation>
    <scope>NUCLEOTIDE SEQUENCE [LARGE SCALE GENOMIC DNA]</scope>
    <source>
        <strain evidence="5 6">82T10</strain>
    </source>
</reference>
<sequence>MRSFTLATLTPDEFDAFSASHPQGNFQQTSAMGRLRAEQGTEVEYLAVREHGATVTAALFETHRSRLSTFAAVHDGPLCDWHDRELTTYFVSQLRAHAKAKGAAQLEITPETPYRLRGSHGEPLASGTPAPASEPADVNPGEPADDIVNLLTGLGFEHGGFTVGYTAVPRWRYLKDLGGIDDESSLLKSYDKRTQWSVKRAASMGVHVRELADDELGVFAAIEQQTAERRSFEYRGEAYFHRFKRAFGDKAHFMVAEIHIAEYVADMQAKRAVLQEKVDRLQARYDERPTTKIERQLGEETRNLAAADKRLAEAAAFAKQGDVLPAAASLFVEHPREVIYLFSGSVEEYKPFYASALIQHHAMLHLCVERGVKRYNFYGVDGVFDDPDDEGRGVLEFKQGFNGYVEELTGEFTLPVRPLVYRLKNLAHRLAGR</sequence>
<name>A0ABS6WDR3_9BIFI</name>
<comment type="caution">
    <text evidence="5">The sequence shown here is derived from an EMBL/GenBank/DDBJ whole genome shotgun (WGS) entry which is preliminary data.</text>
</comment>
<evidence type="ECO:0000256" key="4">
    <source>
        <dbReference type="SAM" id="MobiDB-lite"/>
    </source>
</evidence>
<dbReference type="Proteomes" id="UP000700815">
    <property type="component" value="Unassembled WGS sequence"/>
</dbReference>
<dbReference type="PANTHER" id="PTHR36174:SF2">
    <property type="entry name" value="AMINOACYLTRANSFERASE FEMA"/>
    <property type="match status" value="1"/>
</dbReference>